<protein>
    <submittedName>
        <fullName evidence="2">Uncharacterized protein</fullName>
    </submittedName>
</protein>
<reference evidence="2 3" key="1">
    <citation type="submission" date="2016-03" db="EMBL/GenBank/DDBJ databases">
        <title>Comparative genomics of the ectomycorrhizal sister species Rhizopogon vinicolor and Rhizopogon vesiculosus (Basidiomycota: Boletales) reveals a divergence of the mating type B locus.</title>
        <authorList>
            <person name="Mujic A.B."/>
            <person name="Kuo A."/>
            <person name="Tritt A."/>
            <person name="Lipzen A."/>
            <person name="Chen C."/>
            <person name="Johnson J."/>
            <person name="Sharma A."/>
            <person name="Barry K."/>
            <person name="Grigoriev I.V."/>
            <person name="Spatafora J.W."/>
        </authorList>
    </citation>
    <scope>NUCLEOTIDE SEQUENCE [LARGE SCALE GENOMIC DNA]</scope>
    <source>
        <strain evidence="2 3">AM-OR11-056</strain>
    </source>
</reference>
<feature type="chain" id="PRO_5012611214" evidence="1">
    <location>
        <begin position="21"/>
        <end position="73"/>
    </location>
</feature>
<keyword evidence="3" id="KW-1185">Reference proteome</keyword>
<accession>A0A1J8Q0Y0</accession>
<dbReference type="Proteomes" id="UP000183567">
    <property type="component" value="Unassembled WGS sequence"/>
</dbReference>
<sequence length="73" mass="8132">MSLQSQISLVLVLFVHLVIVDYDAAGGAFDLAYNYLAPYFPSGGLTRYQVNFDFAMAAKLSDYRSATMTMMIH</sequence>
<gene>
    <name evidence="2" type="ORF">AZE42_13211</name>
</gene>
<dbReference type="EMBL" id="LVVM01004075">
    <property type="protein sequence ID" value="OJA13643.1"/>
    <property type="molecule type" value="Genomic_DNA"/>
</dbReference>
<evidence type="ECO:0000313" key="3">
    <source>
        <dbReference type="Proteomes" id="UP000183567"/>
    </source>
</evidence>
<dbReference type="STRING" id="180088.A0A1J8Q0Y0"/>
<name>A0A1J8Q0Y0_9AGAM</name>
<keyword evidence="1" id="KW-0732">Signal</keyword>
<organism evidence="2 3">
    <name type="scientific">Rhizopogon vesiculosus</name>
    <dbReference type="NCBI Taxonomy" id="180088"/>
    <lineage>
        <taxon>Eukaryota</taxon>
        <taxon>Fungi</taxon>
        <taxon>Dikarya</taxon>
        <taxon>Basidiomycota</taxon>
        <taxon>Agaricomycotina</taxon>
        <taxon>Agaricomycetes</taxon>
        <taxon>Agaricomycetidae</taxon>
        <taxon>Boletales</taxon>
        <taxon>Suillineae</taxon>
        <taxon>Rhizopogonaceae</taxon>
        <taxon>Rhizopogon</taxon>
    </lineage>
</organism>
<feature type="signal peptide" evidence="1">
    <location>
        <begin position="1"/>
        <end position="20"/>
    </location>
</feature>
<dbReference type="AlphaFoldDB" id="A0A1J8Q0Y0"/>
<proteinExistence type="predicted"/>
<comment type="caution">
    <text evidence="2">The sequence shown here is derived from an EMBL/GenBank/DDBJ whole genome shotgun (WGS) entry which is preliminary data.</text>
</comment>
<evidence type="ECO:0000256" key="1">
    <source>
        <dbReference type="SAM" id="SignalP"/>
    </source>
</evidence>
<evidence type="ECO:0000313" key="2">
    <source>
        <dbReference type="EMBL" id="OJA13643.1"/>
    </source>
</evidence>